<proteinExistence type="predicted"/>
<protein>
    <submittedName>
        <fullName evidence="2">Uncharacterized protein</fullName>
    </submittedName>
</protein>
<reference evidence="2 3" key="1">
    <citation type="journal article" date="2012" name="Int. J. Syst. Evol. Microbiol.">
        <title>Flammeovirga pacifica sp. nov., isolated from deep-sea sediment.</title>
        <authorList>
            <person name="Xu H."/>
            <person name="Fu Y."/>
            <person name="Yang N."/>
            <person name="Ding Z."/>
            <person name="Lai Q."/>
            <person name="Zeng R."/>
        </authorList>
    </citation>
    <scope>NUCLEOTIDE SEQUENCE [LARGE SCALE GENOMIC DNA]</scope>
    <source>
        <strain evidence="3">DSM 24597 / LMG 26175 / WPAGA1</strain>
    </source>
</reference>
<dbReference type="AlphaFoldDB" id="A0A1S1YZC4"/>
<dbReference type="EMBL" id="JRYR02000001">
    <property type="protein sequence ID" value="OHX66283.1"/>
    <property type="molecule type" value="Genomic_DNA"/>
</dbReference>
<sequence length="183" mass="21237">MITSKQAEEQLQSLKASKEAAQLIWNSFEEGGITIHTPFELNGTSHAFTTLIQLDADVINYFPDVGGEDLTKYTRKMGNIAQRHWYEVEFAFYKLGSSRKLWYLLSDVILWVSNAITLLYVVDFNNILVSLGWFSIPFITAFFRKKVLKFLSPKLLRLSFDIKKIGEWLFKKLQKEELKKSDV</sequence>
<feature type="transmembrane region" description="Helical" evidence="1">
    <location>
        <begin position="101"/>
        <end position="121"/>
    </location>
</feature>
<keyword evidence="1" id="KW-0812">Transmembrane</keyword>
<evidence type="ECO:0000313" key="3">
    <source>
        <dbReference type="Proteomes" id="UP000179797"/>
    </source>
</evidence>
<dbReference type="Proteomes" id="UP000179797">
    <property type="component" value="Unassembled WGS sequence"/>
</dbReference>
<keyword evidence="1" id="KW-0472">Membrane</keyword>
<organism evidence="2 3">
    <name type="scientific">Flammeovirga pacifica</name>
    <dbReference type="NCBI Taxonomy" id="915059"/>
    <lineage>
        <taxon>Bacteria</taxon>
        <taxon>Pseudomonadati</taxon>
        <taxon>Bacteroidota</taxon>
        <taxon>Cytophagia</taxon>
        <taxon>Cytophagales</taxon>
        <taxon>Flammeovirgaceae</taxon>
        <taxon>Flammeovirga</taxon>
    </lineage>
</organism>
<evidence type="ECO:0000313" key="2">
    <source>
        <dbReference type="EMBL" id="OHX66283.1"/>
    </source>
</evidence>
<evidence type="ECO:0000256" key="1">
    <source>
        <dbReference type="SAM" id="Phobius"/>
    </source>
</evidence>
<keyword evidence="3" id="KW-1185">Reference proteome</keyword>
<keyword evidence="1" id="KW-1133">Transmembrane helix</keyword>
<dbReference type="STRING" id="915059.NH26_07910"/>
<feature type="transmembrane region" description="Helical" evidence="1">
    <location>
        <begin position="127"/>
        <end position="144"/>
    </location>
</feature>
<dbReference type="RefSeq" id="WP_044225021.1">
    <property type="nucleotide sequence ID" value="NZ_JRYR02000001.1"/>
</dbReference>
<comment type="caution">
    <text evidence="2">The sequence shown here is derived from an EMBL/GenBank/DDBJ whole genome shotgun (WGS) entry which is preliminary data.</text>
</comment>
<gene>
    <name evidence="2" type="ORF">NH26_07910</name>
</gene>
<name>A0A1S1YZC4_FLAPC</name>
<dbReference type="OrthoDB" id="978523at2"/>
<accession>A0A1S1YZC4</accession>